<dbReference type="GO" id="GO:0005096">
    <property type="term" value="F:GTPase activator activity"/>
    <property type="evidence" value="ECO:0007669"/>
    <property type="project" value="UniProtKB-KW"/>
</dbReference>
<dbReference type="GO" id="GO:0005634">
    <property type="term" value="C:nucleus"/>
    <property type="evidence" value="ECO:0007669"/>
    <property type="project" value="InterPro"/>
</dbReference>
<keyword evidence="1" id="KW-0343">GTPase activation</keyword>
<feature type="compositionally biased region" description="Basic and acidic residues" evidence="2">
    <location>
        <begin position="1"/>
        <end position="16"/>
    </location>
</feature>
<dbReference type="Pfam" id="PF11864">
    <property type="entry name" value="DUF3384"/>
    <property type="match status" value="1"/>
</dbReference>
<evidence type="ECO:0000313" key="4">
    <source>
        <dbReference type="EMBL" id="KAF2229373.1"/>
    </source>
</evidence>
<dbReference type="InterPro" id="IPR027107">
    <property type="entry name" value="Tuberin/Ral-act_asu"/>
</dbReference>
<dbReference type="OrthoDB" id="19311at2759"/>
<dbReference type="SUPFAM" id="SSF48371">
    <property type="entry name" value="ARM repeat"/>
    <property type="match status" value="1"/>
</dbReference>
<feature type="region of interest" description="Disordered" evidence="2">
    <location>
        <begin position="1"/>
        <end position="88"/>
    </location>
</feature>
<dbReference type="InterPro" id="IPR000331">
    <property type="entry name" value="Rap/Ran_GAP_dom"/>
</dbReference>
<evidence type="ECO:0000313" key="5">
    <source>
        <dbReference type="Proteomes" id="UP000800092"/>
    </source>
</evidence>
<feature type="region of interest" description="Disordered" evidence="2">
    <location>
        <begin position="486"/>
        <end position="509"/>
    </location>
</feature>
<dbReference type="GO" id="GO:0051056">
    <property type="term" value="P:regulation of small GTPase mediated signal transduction"/>
    <property type="evidence" value="ECO:0007669"/>
    <property type="project" value="InterPro"/>
</dbReference>
<dbReference type="GO" id="GO:0033596">
    <property type="term" value="C:TSC1-TSC2 complex"/>
    <property type="evidence" value="ECO:0007669"/>
    <property type="project" value="TreeGrafter"/>
</dbReference>
<dbReference type="InterPro" id="IPR035974">
    <property type="entry name" value="Rap/Ran-GAP_sf"/>
</dbReference>
<evidence type="ECO:0000259" key="3">
    <source>
        <dbReference type="PROSITE" id="PS50085"/>
    </source>
</evidence>
<dbReference type="PROSITE" id="PS50085">
    <property type="entry name" value="RAPGAP"/>
    <property type="match status" value="1"/>
</dbReference>
<evidence type="ECO:0000256" key="1">
    <source>
        <dbReference type="ARBA" id="ARBA00022468"/>
    </source>
</evidence>
<feature type="compositionally biased region" description="Polar residues" evidence="2">
    <location>
        <begin position="27"/>
        <end position="45"/>
    </location>
</feature>
<feature type="domain" description="Rap-GAP" evidence="3">
    <location>
        <begin position="1315"/>
        <end position="1558"/>
    </location>
</feature>
<dbReference type="InterPro" id="IPR018515">
    <property type="entry name" value="Tuberin-type_domain"/>
</dbReference>
<sequence>MSRSDSDATQTPERKSSSSALLDAFRTLTSSRLQNASPTSASSVATLAHSPGEMSSIENLRPKKRQSQTSDANEAHSRQEEESTNLAEDIDISIGKVLGGPPRLHRLLHHLGPDQPEQTRVGSAKEITLILREYPIQNVLSIWDSGKDLIEEGKSGKESQAGYDLLEACLNRSDLTGYERWHFYSSISTPLTAANLDRCLHILESLTEQGRNIEGVENLLPSQLALMLKSSFEKSLAEREERKLSKKSQALKDGKRAPITQVPLIEEKTLYSLVRYVMEITKYNAKSFLDDDVSALLTTLLNICKRTRTKTDITHSLELMTVLMTRFYVSIPVLSSCLEVLCDIIHQLAELRDAAYSVIRSVLRSHLGHAVTAALLALIQQSPQSNVGITSLRGAIFVLHRAILSESESAFPAVPLASVLRSLRSCLAFQKSSKVDRLEADVLTFAIDLINHPTILDVLVEEQDLNDLLSVVEACLSNHSSRLRAKTRGTASSERYSSPHSSVTADLGKLDDPLSGTSNPYERAVASLLMLSAHVDAPIESNIVDVFLRSDCAHFSAEASRFIADYFSDETLLSPSRENWFNDTKKLVEIILKDRSVPNDVRLRTVRTLGKAYSTIEAVAASETTSQFARLVIENIIEESDLVVQEALLDITISVAERATDVIFQTILQILEASIIPQRSSSYIPPLPGSPAFTSGPQFPNPLGKTNTECVVRMFLLHLNRLAGRAKGLYALLLRIARHADCEPDARLAALKLLFRIRSDASHHIVVNTSAESEHLAVSLCRTVDTVATLKSSDEEATQRASQILEEIGHAAMPRRASGIGTSSKSKLARRSSVASAVHALRPAWTYLGPEGLPQEPPAEPSPILFSSLSRENGFDADYCEVLEIGRLMELVISTLQQGADWEVYSYVIVHVGAQLTNRPLFRETLPQIKHLRNVICEQVRNQTFHEPPSYTGLKKSDVAICIFHILTMLISYHDNFSKNEQDEIVKMFILGIGARERTARDCIHALSVCCHEMPGSVVKSMDQILHKMTQIITQSNIAVHVLEFLAAVARLPDLFRNFRDEDYKMVLGICFRYLQSVRDQRERTTTPQTPVRVSQVSTLRHSGASRDFATISEHDDHHKNSSDDLPQYVHALAFHVITFWFMSMKIQDRPKHVPYIMANLSYTNQWGKTTVEEQGEVTMDMIERVAYSDRDETAPDLGFAKESDGQISKRTWLIGNSLLTIDTAGRSGLSQITRRRPSYTRYSLYKPHLIDPPQHQVPLALGVRAEIYHTSDFVGIYPEDVMQEFYAPISMLSHGSTAGQPILLQDEEYINRALSTFDRIPALDSHKIGVIYMDVGQTAERDILANTGGAADYNAFLNGLGTLTRLRGSTLNMHGLDRSTDTDGIYTYCWRDRVTEIIYHVTTLMPNYPLDDPRHYQKKMHVGNDFVNIIWNASGRRFHPESTIPSQLTTVYIVITPEAHTSFRHSVHFSNADHLDPDISVSLSYKVQVLTKSGFPATSPATETKIVSGAALPSFIRLLALNASVLSSVWTTRDPSGNNTDTYVSSWRARLRVIKQLRERVIGEREEVVTERRRSVVEGGGNWRSSVSGAFGRPGEGAEREWGTG</sequence>
<dbReference type="Gene3D" id="3.40.50.11210">
    <property type="entry name" value="Rap/Ran-GAP"/>
    <property type="match status" value="1"/>
</dbReference>
<keyword evidence="5" id="KW-1185">Reference proteome</keyword>
<organism evidence="4 5">
    <name type="scientific">Viridothelium virens</name>
    <name type="common">Speckled blister lichen</name>
    <name type="synonym">Trypethelium virens</name>
    <dbReference type="NCBI Taxonomy" id="1048519"/>
    <lineage>
        <taxon>Eukaryota</taxon>
        <taxon>Fungi</taxon>
        <taxon>Dikarya</taxon>
        <taxon>Ascomycota</taxon>
        <taxon>Pezizomycotina</taxon>
        <taxon>Dothideomycetes</taxon>
        <taxon>Dothideomycetes incertae sedis</taxon>
        <taxon>Trypetheliales</taxon>
        <taxon>Trypetheliaceae</taxon>
        <taxon>Viridothelium</taxon>
    </lineage>
</organism>
<feature type="region of interest" description="Disordered" evidence="2">
    <location>
        <begin position="1587"/>
        <end position="1606"/>
    </location>
</feature>
<evidence type="ECO:0000256" key="2">
    <source>
        <dbReference type="SAM" id="MobiDB-lite"/>
    </source>
</evidence>
<dbReference type="Proteomes" id="UP000800092">
    <property type="component" value="Unassembled WGS sequence"/>
</dbReference>
<protein>
    <recommendedName>
        <fullName evidence="3">Rap-GAP domain-containing protein</fullName>
    </recommendedName>
</protein>
<dbReference type="InterPro" id="IPR016024">
    <property type="entry name" value="ARM-type_fold"/>
</dbReference>
<name>A0A6A6GVM4_VIRVR</name>
<dbReference type="PANTHER" id="PTHR10063">
    <property type="entry name" value="TUBERIN"/>
    <property type="match status" value="1"/>
</dbReference>
<dbReference type="SUPFAM" id="SSF111347">
    <property type="entry name" value="Rap/Ran-GAP"/>
    <property type="match status" value="1"/>
</dbReference>
<accession>A0A6A6GVM4</accession>
<reference evidence="4" key="1">
    <citation type="journal article" date="2020" name="Stud. Mycol.">
        <title>101 Dothideomycetes genomes: a test case for predicting lifestyles and emergence of pathogens.</title>
        <authorList>
            <person name="Haridas S."/>
            <person name="Albert R."/>
            <person name="Binder M."/>
            <person name="Bloem J."/>
            <person name="Labutti K."/>
            <person name="Salamov A."/>
            <person name="Andreopoulos B."/>
            <person name="Baker S."/>
            <person name="Barry K."/>
            <person name="Bills G."/>
            <person name="Bluhm B."/>
            <person name="Cannon C."/>
            <person name="Castanera R."/>
            <person name="Culley D."/>
            <person name="Daum C."/>
            <person name="Ezra D."/>
            <person name="Gonzalez J."/>
            <person name="Henrissat B."/>
            <person name="Kuo A."/>
            <person name="Liang C."/>
            <person name="Lipzen A."/>
            <person name="Lutzoni F."/>
            <person name="Magnuson J."/>
            <person name="Mondo S."/>
            <person name="Nolan M."/>
            <person name="Ohm R."/>
            <person name="Pangilinan J."/>
            <person name="Park H.-J."/>
            <person name="Ramirez L."/>
            <person name="Alfaro M."/>
            <person name="Sun H."/>
            <person name="Tritt A."/>
            <person name="Yoshinaga Y."/>
            <person name="Zwiers L.-H."/>
            <person name="Turgeon B."/>
            <person name="Goodwin S."/>
            <person name="Spatafora J."/>
            <person name="Crous P."/>
            <person name="Grigoriev I."/>
        </authorList>
    </citation>
    <scope>NUCLEOTIDE SEQUENCE</scope>
    <source>
        <strain evidence="4">Tuck. ex Michener</strain>
    </source>
</reference>
<proteinExistence type="predicted"/>
<dbReference type="PANTHER" id="PTHR10063:SF0">
    <property type="entry name" value="TUBERIN"/>
    <property type="match status" value="1"/>
</dbReference>
<dbReference type="InterPro" id="IPR024584">
    <property type="entry name" value="Tuberin_N"/>
</dbReference>
<dbReference type="GO" id="GO:0032007">
    <property type="term" value="P:negative regulation of TOR signaling"/>
    <property type="evidence" value="ECO:0007669"/>
    <property type="project" value="TreeGrafter"/>
</dbReference>
<dbReference type="Pfam" id="PF02145">
    <property type="entry name" value="Rap_GAP"/>
    <property type="match status" value="1"/>
</dbReference>
<dbReference type="EMBL" id="ML991865">
    <property type="protein sequence ID" value="KAF2229373.1"/>
    <property type="molecule type" value="Genomic_DNA"/>
</dbReference>
<dbReference type="FunFam" id="3.40.50.11210:FF:000007">
    <property type="entry name" value="Tuberous sclerosis 2"/>
    <property type="match status" value="1"/>
</dbReference>
<feature type="compositionally biased region" description="Basic and acidic residues" evidence="2">
    <location>
        <begin position="1597"/>
        <end position="1606"/>
    </location>
</feature>
<dbReference type="Pfam" id="PF03542">
    <property type="entry name" value="Tuberin"/>
    <property type="match status" value="1"/>
</dbReference>
<feature type="compositionally biased region" description="Polar residues" evidence="2">
    <location>
        <begin position="489"/>
        <end position="504"/>
    </location>
</feature>
<gene>
    <name evidence="4" type="ORF">EV356DRAFT_389175</name>
</gene>